<proteinExistence type="inferred from homology"/>
<dbReference type="InterPro" id="IPR016151">
    <property type="entry name" value="DNA_mismatch_repair_MutS_N"/>
</dbReference>
<dbReference type="InterPro" id="IPR000432">
    <property type="entry name" value="DNA_mismatch_repair_MutS_C"/>
</dbReference>
<dbReference type="AlphaFoldDB" id="A0A0F7SQQ4"/>
<name>A0A0F7SQQ4_PHARH</name>
<protein>
    <recommendedName>
        <fullName evidence="6">DNA mismatch repair protein</fullName>
    </recommendedName>
</protein>
<evidence type="ECO:0000256" key="6">
    <source>
        <dbReference type="PIRNR" id="PIRNR037677"/>
    </source>
</evidence>
<dbReference type="SUPFAM" id="SSF52540">
    <property type="entry name" value="P-loop containing nucleoside triphosphate hydrolases"/>
    <property type="match status" value="1"/>
</dbReference>
<feature type="compositionally biased region" description="Low complexity" evidence="9">
    <location>
        <begin position="281"/>
        <end position="295"/>
    </location>
</feature>
<evidence type="ECO:0000256" key="3">
    <source>
        <dbReference type="ARBA" id="ARBA00022763"/>
    </source>
</evidence>
<dbReference type="InterPro" id="IPR007696">
    <property type="entry name" value="DNA_mismatch_repair_MutS_core"/>
</dbReference>
<keyword evidence="8" id="KW-0175">Coiled coil</keyword>
<comment type="function">
    <text evidence="6 7">Component of the post-replicative DNA mismatch repair system (MMR).</text>
</comment>
<dbReference type="Gene3D" id="3.40.50.300">
    <property type="entry name" value="P-loop containing nucleotide triphosphate hydrolases"/>
    <property type="match status" value="1"/>
</dbReference>
<dbReference type="PANTHER" id="PTHR11361:SF148">
    <property type="entry name" value="DNA MISMATCH REPAIR PROTEIN MSH6"/>
    <property type="match status" value="1"/>
</dbReference>
<dbReference type="Pfam" id="PF05188">
    <property type="entry name" value="MutS_II"/>
    <property type="match status" value="1"/>
</dbReference>
<dbReference type="FunFam" id="3.40.1170.10:FF:000002">
    <property type="entry name" value="DNA mismatch repair protein"/>
    <property type="match status" value="1"/>
</dbReference>
<feature type="compositionally biased region" description="Basic residues" evidence="9">
    <location>
        <begin position="208"/>
        <end position="220"/>
    </location>
</feature>
<dbReference type="GO" id="GO:0005524">
    <property type="term" value="F:ATP binding"/>
    <property type="evidence" value="ECO:0007669"/>
    <property type="project" value="UniProtKB-UniRule"/>
</dbReference>
<keyword evidence="4 6" id="KW-0067">ATP-binding</keyword>
<dbReference type="Pfam" id="PF05190">
    <property type="entry name" value="MutS_IV"/>
    <property type="match status" value="1"/>
</dbReference>
<keyword evidence="3 6" id="KW-0227">DNA damage</keyword>
<dbReference type="InterPro" id="IPR036187">
    <property type="entry name" value="DNA_mismatch_repair_MutS_sf"/>
</dbReference>
<evidence type="ECO:0000259" key="10">
    <source>
        <dbReference type="PROSITE" id="PS00486"/>
    </source>
</evidence>
<feature type="compositionally biased region" description="Polar residues" evidence="9">
    <location>
        <begin position="42"/>
        <end position="55"/>
    </location>
</feature>
<evidence type="ECO:0000256" key="4">
    <source>
        <dbReference type="ARBA" id="ARBA00022840"/>
    </source>
</evidence>
<keyword evidence="5 6" id="KW-0238">DNA-binding</keyword>
<evidence type="ECO:0000256" key="5">
    <source>
        <dbReference type="ARBA" id="ARBA00023125"/>
    </source>
</evidence>
<dbReference type="GO" id="GO:0006298">
    <property type="term" value="P:mismatch repair"/>
    <property type="evidence" value="ECO:0007669"/>
    <property type="project" value="InterPro"/>
</dbReference>
<dbReference type="SUPFAM" id="SSF55271">
    <property type="entry name" value="DNA repair protein MutS, domain I"/>
    <property type="match status" value="1"/>
</dbReference>
<evidence type="ECO:0000256" key="8">
    <source>
        <dbReference type="SAM" id="Coils"/>
    </source>
</evidence>
<reference evidence="11" key="1">
    <citation type="submission" date="2014-08" db="EMBL/GenBank/DDBJ databases">
        <authorList>
            <person name="Sharma Rahul"/>
            <person name="Thines Marco"/>
        </authorList>
    </citation>
    <scope>NUCLEOTIDE SEQUENCE</scope>
</reference>
<dbReference type="PANTHER" id="PTHR11361">
    <property type="entry name" value="DNA MISMATCH REPAIR PROTEIN MUTS FAMILY MEMBER"/>
    <property type="match status" value="1"/>
</dbReference>
<dbReference type="SUPFAM" id="SSF48334">
    <property type="entry name" value="DNA repair protein MutS, domain III"/>
    <property type="match status" value="1"/>
</dbReference>
<feature type="compositionally biased region" description="Low complexity" evidence="9">
    <location>
        <begin position="16"/>
        <end position="41"/>
    </location>
</feature>
<dbReference type="Gene3D" id="3.30.420.110">
    <property type="entry name" value="MutS, connector domain"/>
    <property type="match status" value="1"/>
</dbReference>
<dbReference type="InterPro" id="IPR007860">
    <property type="entry name" value="DNA_mmatch_repair_MutS_con_dom"/>
</dbReference>
<dbReference type="SUPFAM" id="SSF53150">
    <property type="entry name" value="DNA repair protein MutS, domain II"/>
    <property type="match status" value="1"/>
</dbReference>
<dbReference type="InterPro" id="IPR007861">
    <property type="entry name" value="DNA_mismatch_repair_MutS_clamp"/>
</dbReference>
<dbReference type="Gene3D" id="1.10.1420.10">
    <property type="match status" value="2"/>
</dbReference>
<evidence type="ECO:0000256" key="7">
    <source>
        <dbReference type="RuleBase" id="RU003756"/>
    </source>
</evidence>
<dbReference type="GO" id="GO:0140664">
    <property type="term" value="F:ATP-dependent DNA damage sensor activity"/>
    <property type="evidence" value="ECO:0007669"/>
    <property type="project" value="InterPro"/>
</dbReference>
<dbReference type="EMBL" id="LN483124">
    <property type="protein sequence ID" value="CED82378.1"/>
    <property type="molecule type" value="Genomic_DNA"/>
</dbReference>
<feature type="domain" description="DNA mismatch repair proteins mutS family" evidence="10">
    <location>
        <begin position="1073"/>
        <end position="1089"/>
    </location>
</feature>
<dbReference type="PIRSF" id="PIRSF037677">
    <property type="entry name" value="DNA_mis_repair_Msh6"/>
    <property type="match status" value="1"/>
</dbReference>
<dbReference type="Pfam" id="PF05192">
    <property type="entry name" value="MutS_III"/>
    <property type="match status" value="1"/>
</dbReference>
<feature type="compositionally biased region" description="Low complexity" evidence="9">
    <location>
        <begin position="136"/>
        <end position="152"/>
    </location>
</feature>
<evidence type="ECO:0000313" key="11">
    <source>
        <dbReference type="EMBL" id="CED82378.1"/>
    </source>
</evidence>
<dbReference type="SMART" id="SM00534">
    <property type="entry name" value="MUTSac"/>
    <property type="match status" value="1"/>
</dbReference>
<dbReference type="PROSITE" id="PS00486">
    <property type="entry name" value="DNA_MISMATCH_REPAIR_2"/>
    <property type="match status" value="1"/>
</dbReference>
<dbReference type="Gene3D" id="3.40.1170.10">
    <property type="entry name" value="DNA repair protein MutS, domain I"/>
    <property type="match status" value="1"/>
</dbReference>
<dbReference type="SMART" id="SM00533">
    <property type="entry name" value="MUTSd"/>
    <property type="match status" value="1"/>
</dbReference>
<dbReference type="InterPro" id="IPR017261">
    <property type="entry name" value="DNA_mismatch_repair_MutS/MSH"/>
</dbReference>
<organism evidence="11">
    <name type="scientific">Phaffia rhodozyma</name>
    <name type="common">Yeast</name>
    <name type="synonym">Xanthophyllomyces dendrorhous</name>
    <dbReference type="NCBI Taxonomy" id="264483"/>
    <lineage>
        <taxon>Eukaryota</taxon>
        <taxon>Fungi</taxon>
        <taxon>Dikarya</taxon>
        <taxon>Basidiomycota</taxon>
        <taxon>Agaricomycotina</taxon>
        <taxon>Tremellomycetes</taxon>
        <taxon>Cystofilobasidiales</taxon>
        <taxon>Mrakiaceae</taxon>
        <taxon>Phaffia</taxon>
    </lineage>
</organism>
<evidence type="ECO:0000256" key="9">
    <source>
        <dbReference type="SAM" id="MobiDB-lite"/>
    </source>
</evidence>
<dbReference type="GO" id="GO:0032301">
    <property type="term" value="C:MutSalpha complex"/>
    <property type="evidence" value="ECO:0007669"/>
    <property type="project" value="TreeGrafter"/>
</dbReference>
<feature type="region of interest" description="Disordered" evidence="9">
    <location>
        <begin position="1"/>
        <end position="295"/>
    </location>
</feature>
<keyword evidence="6 7" id="KW-0234">DNA repair</keyword>
<sequence length="1253" mass="138596">MSKANATPKDKKQTTLLGFFSKSSSLGPPSSSPSRPLSSASNLKSATPSTLTKSRSVGGGSALPHPPSSSPLAASSALKSRQTKSLSGKPLSSKDDPFTIDEVEDDHDVEPITEAKKTIMTEKLEKDERGGEKALSETSSRLSPFPSSSLSEVDMNDKEKNGDPVAMDGVEEDEDEEFPVGRSQRVKRKINFVESDLSDADDEEPKKPKAITRKGSKKAKAVSSDDEFKMGSDEEALLAAAASEFDKYEPDDSFSAEDTPKAKSKQQKPKAPTRPPPRPIPSGTSSSNTGNGSNSMLTAAEQRKQQNKDDKKAAEDCFDFLKTIKDKEGHTTDHPEYDPRTLYIPKSAWNKFTPFETQFWNIKQYHYDTILFFQKGKFFELYENDAQTGFLEFGLKMTDRVKMKMVGVPEQNFEMWAAKFLAAGYKVGRVEQSETALGAEMRMKASGGKAQIVNRELKHVLTNGTVSDPSYLAGDEANHCISIKEDSSNLINPSFGITVLDAATGAFSLSAFEDDVCKTKLETMFRQLRPKELIHEKGNLSVSTLRTLRSIISSSCAWTAMKPQTDFTSAANTLDILSDFFALQSEGSDKQAVLPEVIEKFREEPLAIESLGGLVSYLKQLNLDKDLLSQKNFDIYDPIRQNKSLILNGNTLAHIEVLVNSEGGEEGTLLDLLQKCRTPFGKRLFRVWLCHPLRDIQAINARLDAVDELMEHPTFITDFRELAKGVPDLERMISRIHAGSIKIADFMKVLKSFEIIQKRFEKLRDISTSFESTSVATLLGSAPDLSSYIENVRTMFTFDKDDGTLLPADGRDEAYEEIIQELETLEDQLEGLREKFSKQLKTEVVYWHSAQGQKEIFQLAVPSSKKVPSNWTKTSGTKAQNRYYAPETLPIIRKIQEARETRGQVVRSFVNRLYAEFDKERSVWLSSVKTLAELDCLCSLATASLELDQPKCRPTFVDSDQAFLKFESLRHPSMCLRADFIPNDVELGGDKARISLLTGPNMAGKSTLLRTTAAGVIMAQLGMYVGAESATLSPLDCIMTRMGAMDNMFSQSSTFKVELDECAKILRECGPKSLCILDELGRGTSTYDGMAIAGAVLHHLAGTTLPLGFFATHYGTLTDDFAYHPNIRAMHMQTQVDEEKREVTFLYKLIQGKAESSHGTHVAHLAGVPLEVVSRAETISSTFFKAQQSRLSAGRRTELPLVVHGDFARLVKLGLGLGGNEKEEVKVGGVEVFRYLREGIKRTLEQAATVGSG</sequence>
<keyword evidence="2 6" id="KW-0547">Nucleotide-binding</keyword>
<dbReference type="InterPro" id="IPR036678">
    <property type="entry name" value="MutS_con_dom_sf"/>
</dbReference>
<dbReference type="Pfam" id="PF00488">
    <property type="entry name" value="MutS_V"/>
    <property type="match status" value="1"/>
</dbReference>
<feature type="compositionally biased region" description="Basic and acidic residues" evidence="9">
    <location>
        <begin position="109"/>
        <end position="135"/>
    </location>
</feature>
<dbReference type="GO" id="GO:0030983">
    <property type="term" value="F:mismatched DNA binding"/>
    <property type="evidence" value="ECO:0007669"/>
    <property type="project" value="UniProtKB-UniRule"/>
</dbReference>
<dbReference type="Pfam" id="PF01624">
    <property type="entry name" value="MutS_I"/>
    <property type="match status" value="1"/>
</dbReference>
<feature type="compositionally biased region" description="Acidic residues" evidence="9">
    <location>
        <begin position="98"/>
        <end position="108"/>
    </location>
</feature>
<dbReference type="InterPro" id="IPR007695">
    <property type="entry name" value="DNA_mismatch_repair_MutS-lik_N"/>
</dbReference>
<evidence type="ECO:0000256" key="2">
    <source>
        <dbReference type="ARBA" id="ARBA00022741"/>
    </source>
</evidence>
<feature type="coiled-coil region" evidence="8">
    <location>
        <begin position="808"/>
        <end position="842"/>
    </location>
</feature>
<evidence type="ECO:0000256" key="1">
    <source>
        <dbReference type="ARBA" id="ARBA00006271"/>
    </source>
</evidence>
<feature type="compositionally biased region" description="Acidic residues" evidence="9">
    <location>
        <begin position="169"/>
        <end position="178"/>
    </location>
</feature>
<comment type="similarity">
    <text evidence="1 6 7">Belongs to the DNA mismatch repair MutS family.</text>
</comment>
<dbReference type="InterPro" id="IPR027417">
    <property type="entry name" value="P-loop_NTPase"/>
</dbReference>
<dbReference type="NCBIfam" id="NF003810">
    <property type="entry name" value="PRK05399.1"/>
    <property type="match status" value="1"/>
</dbReference>
<accession>A0A0F7SQQ4</accession>
<dbReference type="InterPro" id="IPR045076">
    <property type="entry name" value="MutS"/>
</dbReference>